<name>A0AAW1T639_9CHLO</name>
<keyword evidence="3" id="KW-1185">Reference proteome</keyword>
<dbReference type="Proteomes" id="UP001485043">
    <property type="component" value="Unassembled WGS sequence"/>
</dbReference>
<evidence type="ECO:0000313" key="2">
    <source>
        <dbReference type="EMBL" id="KAK9864502.1"/>
    </source>
</evidence>
<sequence length="327" mass="34806">MPEDCTQRSRSLSVSQSSAGDPPSDYQLLPQRNASQAGDLKLQLLRVPVAAASSYEELFMEITNHAARRRNADTGSDPLRQQPESGASADRSGSAEHLERKSLGAGASEVLYEADERSLQDLDRVIEALAGHIGVSSAGEVAETLRQTLAGLLTDAEMSAAGFLLDQGPASSFKASSIDGGAGSSSSLAETTSAQAHVSQPSMADQRSEHDAALRAELSKIGGSRSAYQADSGQQQAQLDSAPHAALSTSAPELPEPPDEGAKSSLSSDTLEFADDDDWLDRDQLNEEDLRFEAEAIADMIREANLTALAQQLQTMYDEYDLADEYE</sequence>
<protein>
    <submittedName>
        <fullName evidence="2">Uncharacterized protein</fullName>
    </submittedName>
</protein>
<feature type="compositionally biased region" description="Basic and acidic residues" evidence="1">
    <location>
        <begin position="93"/>
        <end position="102"/>
    </location>
</feature>
<feature type="region of interest" description="Disordered" evidence="1">
    <location>
        <begin position="224"/>
        <end position="280"/>
    </location>
</feature>
<feature type="region of interest" description="Disordered" evidence="1">
    <location>
        <begin position="176"/>
        <end position="211"/>
    </location>
</feature>
<dbReference type="EMBL" id="JALJOV010000345">
    <property type="protein sequence ID" value="KAK9864502.1"/>
    <property type="molecule type" value="Genomic_DNA"/>
</dbReference>
<evidence type="ECO:0000256" key="1">
    <source>
        <dbReference type="SAM" id="MobiDB-lite"/>
    </source>
</evidence>
<proteinExistence type="predicted"/>
<feature type="region of interest" description="Disordered" evidence="1">
    <location>
        <begin position="69"/>
        <end position="102"/>
    </location>
</feature>
<accession>A0AAW1T639</accession>
<reference evidence="2 3" key="1">
    <citation type="journal article" date="2024" name="Nat. Commun.">
        <title>Phylogenomics reveals the evolutionary origins of lichenization in chlorophyte algae.</title>
        <authorList>
            <person name="Puginier C."/>
            <person name="Libourel C."/>
            <person name="Otte J."/>
            <person name="Skaloud P."/>
            <person name="Haon M."/>
            <person name="Grisel S."/>
            <person name="Petersen M."/>
            <person name="Berrin J.G."/>
            <person name="Delaux P.M."/>
            <person name="Dal Grande F."/>
            <person name="Keller J."/>
        </authorList>
    </citation>
    <scope>NUCLEOTIDE SEQUENCE [LARGE SCALE GENOMIC DNA]</scope>
    <source>
        <strain evidence="2 3">SAG 2523</strain>
    </source>
</reference>
<comment type="caution">
    <text evidence="2">The sequence shown here is derived from an EMBL/GenBank/DDBJ whole genome shotgun (WGS) entry which is preliminary data.</text>
</comment>
<organism evidence="2 3">
    <name type="scientific">Apatococcus fuscideae</name>
    <dbReference type="NCBI Taxonomy" id="2026836"/>
    <lineage>
        <taxon>Eukaryota</taxon>
        <taxon>Viridiplantae</taxon>
        <taxon>Chlorophyta</taxon>
        <taxon>core chlorophytes</taxon>
        <taxon>Trebouxiophyceae</taxon>
        <taxon>Chlorellales</taxon>
        <taxon>Chlorellaceae</taxon>
        <taxon>Apatococcus</taxon>
    </lineage>
</organism>
<dbReference type="AlphaFoldDB" id="A0AAW1T639"/>
<gene>
    <name evidence="2" type="ORF">WJX84_003003</name>
</gene>
<feature type="compositionally biased region" description="Polar residues" evidence="1">
    <location>
        <begin position="226"/>
        <end position="239"/>
    </location>
</feature>
<feature type="region of interest" description="Disordered" evidence="1">
    <location>
        <begin position="1"/>
        <end position="32"/>
    </location>
</feature>
<feature type="compositionally biased region" description="Low complexity" evidence="1">
    <location>
        <begin position="176"/>
        <end position="196"/>
    </location>
</feature>
<feature type="compositionally biased region" description="Low complexity" evidence="1">
    <location>
        <begin position="8"/>
        <end position="18"/>
    </location>
</feature>
<evidence type="ECO:0000313" key="3">
    <source>
        <dbReference type="Proteomes" id="UP001485043"/>
    </source>
</evidence>